<dbReference type="PANTHER" id="PTHR23502:SF182">
    <property type="entry name" value="POLYAMINE TRANSPORTER, PUTATIVE-RELATED"/>
    <property type="match status" value="1"/>
</dbReference>
<dbReference type="SUPFAM" id="SSF103473">
    <property type="entry name" value="MFS general substrate transporter"/>
    <property type="match status" value="1"/>
</dbReference>
<feature type="transmembrane region" description="Helical" evidence="5">
    <location>
        <begin position="383"/>
        <end position="405"/>
    </location>
</feature>
<feature type="transmembrane region" description="Helical" evidence="5">
    <location>
        <begin position="352"/>
        <end position="371"/>
    </location>
</feature>
<sequence>MEEQDAHKPDGHFSQLSSTESPILLDWDGPNDPDNPRNWSLWQRTYHTAVPSVMCFIVSFGTSVYTPSVSEISLHFRIPRTLALIPLTVYVLGLAFGPLISAPISETHGRKIVYLISLPISMLFTLGAGLSKEFASLVICRFFAGLFGSPVLAVGAGTNADLFMPAQRAVATSMFMVAPFLGPSLGPFIGGFAAQYKGWRWTQWCMLFIAAPTFVTSLFMKETYKKIVLKKRAKRLGLPVPESGPTVTSTLSMTLFRPIHMLLTEPIVTLLSLYTAYTFATLFAFFAAFPLIFSRPPYFFTISQVGLTFLAIGLGVCLGCMTAIIVDRKVYQKKHRKALEKGERYVLPEQRLWAAMVGSFGLPIGLFWFGWSAGTGVHWGVPVVGAVWFAWGNMSLFICTALYLVDVYGPLNGASAMAANGMLRYLLGAVFPLFTVQMYQRLGATWATSLLGFLSLFMLPIPWVFYKWGPAIRKQSRYPTAM</sequence>
<comment type="subcellular location">
    <subcellularLocation>
        <location evidence="1">Membrane</location>
        <topology evidence="1">Multi-pass membrane protein</topology>
    </subcellularLocation>
</comment>
<dbReference type="InterPro" id="IPR036259">
    <property type="entry name" value="MFS_trans_sf"/>
</dbReference>
<dbReference type="AlphaFoldDB" id="A0A9P4JTH8"/>
<dbReference type="FunFam" id="1.20.1250.20:FF:000011">
    <property type="entry name" value="MFS multidrug transporter, putative"/>
    <property type="match status" value="1"/>
</dbReference>
<dbReference type="EMBL" id="ML993942">
    <property type="protein sequence ID" value="KAF2202288.1"/>
    <property type="molecule type" value="Genomic_DNA"/>
</dbReference>
<evidence type="ECO:0000259" key="6">
    <source>
        <dbReference type="PROSITE" id="PS50850"/>
    </source>
</evidence>
<protein>
    <submittedName>
        <fullName evidence="7">MFS general substrate transporter</fullName>
    </submittedName>
</protein>
<dbReference type="GO" id="GO:0000297">
    <property type="term" value="F:spermine transmembrane transporter activity"/>
    <property type="evidence" value="ECO:0007669"/>
    <property type="project" value="TreeGrafter"/>
</dbReference>
<keyword evidence="2 5" id="KW-0812">Transmembrane</keyword>
<feature type="transmembrane region" description="Helical" evidence="5">
    <location>
        <begin position="267"/>
        <end position="293"/>
    </location>
</feature>
<feature type="domain" description="Major facilitator superfamily (MFS) profile" evidence="6">
    <location>
        <begin position="47"/>
        <end position="470"/>
    </location>
</feature>
<dbReference type="GO" id="GO:0015606">
    <property type="term" value="F:spermidine transmembrane transporter activity"/>
    <property type="evidence" value="ECO:0007669"/>
    <property type="project" value="TreeGrafter"/>
</dbReference>
<evidence type="ECO:0000313" key="8">
    <source>
        <dbReference type="Proteomes" id="UP000799536"/>
    </source>
</evidence>
<feature type="transmembrane region" description="Helical" evidence="5">
    <location>
        <begin position="201"/>
        <end position="220"/>
    </location>
</feature>
<evidence type="ECO:0000256" key="2">
    <source>
        <dbReference type="ARBA" id="ARBA00022692"/>
    </source>
</evidence>
<evidence type="ECO:0000256" key="1">
    <source>
        <dbReference type="ARBA" id="ARBA00004141"/>
    </source>
</evidence>
<organism evidence="7 8">
    <name type="scientific">Delitschia confertaspora ATCC 74209</name>
    <dbReference type="NCBI Taxonomy" id="1513339"/>
    <lineage>
        <taxon>Eukaryota</taxon>
        <taxon>Fungi</taxon>
        <taxon>Dikarya</taxon>
        <taxon>Ascomycota</taxon>
        <taxon>Pezizomycotina</taxon>
        <taxon>Dothideomycetes</taxon>
        <taxon>Pleosporomycetidae</taxon>
        <taxon>Pleosporales</taxon>
        <taxon>Delitschiaceae</taxon>
        <taxon>Delitschia</taxon>
    </lineage>
</organism>
<dbReference type="Pfam" id="PF07690">
    <property type="entry name" value="MFS_1"/>
    <property type="match status" value="1"/>
</dbReference>
<name>A0A9P4JTH8_9PLEO</name>
<proteinExistence type="predicted"/>
<feature type="transmembrane region" description="Helical" evidence="5">
    <location>
        <begin position="169"/>
        <end position="189"/>
    </location>
</feature>
<dbReference type="Gene3D" id="1.20.1250.20">
    <property type="entry name" value="MFS general substrate transporter like domains"/>
    <property type="match status" value="1"/>
</dbReference>
<accession>A0A9P4JTH8</accession>
<dbReference type="PROSITE" id="PS50850">
    <property type="entry name" value="MFS"/>
    <property type="match status" value="1"/>
</dbReference>
<evidence type="ECO:0000256" key="3">
    <source>
        <dbReference type="ARBA" id="ARBA00022989"/>
    </source>
</evidence>
<evidence type="ECO:0000313" key="7">
    <source>
        <dbReference type="EMBL" id="KAF2202288.1"/>
    </source>
</evidence>
<dbReference type="PANTHER" id="PTHR23502">
    <property type="entry name" value="MAJOR FACILITATOR SUPERFAMILY"/>
    <property type="match status" value="1"/>
</dbReference>
<keyword evidence="8" id="KW-1185">Reference proteome</keyword>
<feature type="transmembrane region" description="Helical" evidence="5">
    <location>
        <begin position="305"/>
        <end position="326"/>
    </location>
</feature>
<dbReference type="InterPro" id="IPR011701">
    <property type="entry name" value="MFS"/>
</dbReference>
<keyword evidence="3 5" id="KW-1133">Transmembrane helix</keyword>
<feature type="transmembrane region" description="Helical" evidence="5">
    <location>
        <begin position="136"/>
        <end position="157"/>
    </location>
</feature>
<feature type="transmembrane region" description="Helical" evidence="5">
    <location>
        <begin position="445"/>
        <end position="466"/>
    </location>
</feature>
<feature type="transmembrane region" description="Helical" evidence="5">
    <location>
        <begin position="78"/>
        <end position="100"/>
    </location>
</feature>
<dbReference type="GO" id="GO:0005886">
    <property type="term" value="C:plasma membrane"/>
    <property type="evidence" value="ECO:0007669"/>
    <property type="project" value="TreeGrafter"/>
</dbReference>
<comment type="caution">
    <text evidence="7">The sequence shown here is derived from an EMBL/GenBank/DDBJ whole genome shotgun (WGS) entry which is preliminary data.</text>
</comment>
<dbReference type="Proteomes" id="UP000799536">
    <property type="component" value="Unassembled WGS sequence"/>
</dbReference>
<dbReference type="OrthoDB" id="3936150at2759"/>
<evidence type="ECO:0000256" key="5">
    <source>
        <dbReference type="SAM" id="Phobius"/>
    </source>
</evidence>
<feature type="transmembrane region" description="Helical" evidence="5">
    <location>
        <begin position="46"/>
        <end position="66"/>
    </location>
</feature>
<reference evidence="7" key="1">
    <citation type="journal article" date="2020" name="Stud. Mycol.">
        <title>101 Dothideomycetes genomes: a test case for predicting lifestyles and emergence of pathogens.</title>
        <authorList>
            <person name="Haridas S."/>
            <person name="Albert R."/>
            <person name="Binder M."/>
            <person name="Bloem J."/>
            <person name="Labutti K."/>
            <person name="Salamov A."/>
            <person name="Andreopoulos B."/>
            <person name="Baker S."/>
            <person name="Barry K."/>
            <person name="Bills G."/>
            <person name="Bluhm B."/>
            <person name="Cannon C."/>
            <person name="Castanera R."/>
            <person name="Culley D."/>
            <person name="Daum C."/>
            <person name="Ezra D."/>
            <person name="Gonzalez J."/>
            <person name="Henrissat B."/>
            <person name="Kuo A."/>
            <person name="Liang C."/>
            <person name="Lipzen A."/>
            <person name="Lutzoni F."/>
            <person name="Magnuson J."/>
            <person name="Mondo S."/>
            <person name="Nolan M."/>
            <person name="Ohm R."/>
            <person name="Pangilinan J."/>
            <person name="Park H.-J."/>
            <person name="Ramirez L."/>
            <person name="Alfaro M."/>
            <person name="Sun H."/>
            <person name="Tritt A."/>
            <person name="Yoshinaga Y."/>
            <person name="Zwiers L.-H."/>
            <person name="Turgeon B."/>
            <person name="Goodwin S."/>
            <person name="Spatafora J."/>
            <person name="Crous P."/>
            <person name="Grigoriev I."/>
        </authorList>
    </citation>
    <scope>NUCLEOTIDE SEQUENCE</scope>
    <source>
        <strain evidence="7">ATCC 74209</strain>
    </source>
</reference>
<keyword evidence="4 5" id="KW-0472">Membrane</keyword>
<feature type="transmembrane region" description="Helical" evidence="5">
    <location>
        <begin position="417"/>
        <end position="439"/>
    </location>
</feature>
<gene>
    <name evidence="7" type="ORF">GQ43DRAFT_448210</name>
</gene>
<dbReference type="InterPro" id="IPR020846">
    <property type="entry name" value="MFS_dom"/>
</dbReference>
<evidence type="ECO:0000256" key="4">
    <source>
        <dbReference type="ARBA" id="ARBA00023136"/>
    </source>
</evidence>
<dbReference type="CDD" id="cd17323">
    <property type="entry name" value="MFS_Tpo1_MDR_like"/>
    <property type="match status" value="1"/>
</dbReference>
<feature type="transmembrane region" description="Helical" evidence="5">
    <location>
        <begin position="112"/>
        <end position="130"/>
    </location>
</feature>